<keyword evidence="3" id="KW-1185">Reference proteome</keyword>
<sequence>MAKEESWSPHQGEWPRKRECNTLSFDEKICTLKEQINHLEKIVKALATAYEAENKDVDDQERRKNEQPYVPSIDLEDGAGSSSGRTTTEDEKLRRLVNELAEDCNAVPVNYPLCRAKLDHVNQMWNDVMVEQMRIALKDTVGESTDTLDPQDVTEKTIIAAMDESGACQISLAEYKRKPVQPKRISRNVWMEHLKMAKKFADVIAHICTVHRSGDVGTLEWTTTQAALSSVEHWEDKWMNNEAMMKEIGKLIVYEIMRRVEDYEYYNCMFCNVVEYNVKQFLAHFASGTHCKKARELIDSDLRTMLFGFADKQMIDLTTIGDELHGFYSQQFTAPLVKSGAKVPQASKNSIPTVEYLDELEEKYGLAINGDIDQTKLEDAVYVAKQLPGVIKRHKSPIGKQLFKQLHEYLGKGTSLYCRRCHWKVSNRASYYAHLMNPYHVSMNYLKDGHQFNLLTVSINVHLRGEINT</sequence>
<dbReference type="AlphaFoldDB" id="A0A8R1Z1V8"/>
<name>A0A8R1Z1V8_PRIPA</name>
<organism evidence="2 3">
    <name type="scientific">Pristionchus pacificus</name>
    <name type="common">Parasitic nematode worm</name>
    <dbReference type="NCBI Taxonomy" id="54126"/>
    <lineage>
        <taxon>Eukaryota</taxon>
        <taxon>Metazoa</taxon>
        <taxon>Ecdysozoa</taxon>
        <taxon>Nematoda</taxon>
        <taxon>Chromadorea</taxon>
        <taxon>Rhabditida</taxon>
        <taxon>Rhabditina</taxon>
        <taxon>Diplogasteromorpha</taxon>
        <taxon>Diplogasteroidea</taxon>
        <taxon>Neodiplogasteridae</taxon>
        <taxon>Pristionchus</taxon>
    </lineage>
</organism>
<proteinExistence type="predicted"/>
<protein>
    <submittedName>
        <fullName evidence="2">Uncharacterized protein</fullName>
    </submittedName>
</protein>
<feature type="region of interest" description="Disordered" evidence="1">
    <location>
        <begin position="54"/>
        <end position="91"/>
    </location>
</feature>
<reference evidence="2" key="2">
    <citation type="submission" date="2022-06" db="UniProtKB">
        <authorList>
            <consortium name="EnsemblMetazoa"/>
        </authorList>
    </citation>
    <scope>IDENTIFICATION</scope>
    <source>
        <strain evidence="2">PS312</strain>
    </source>
</reference>
<reference evidence="3" key="1">
    <citation type="journal article" date="2008" name="Nat. Genet.">
        <title>The Pristionchus pacificus genome provides a unique perspective on nematode lifestyle and parasitism.</title>
        <authorList>
            <person name="Dieterich C."/>
            <person name="Clifton S.W."/>
            <person name="Schuster L.N."/>
            <person name="Chinwalla A."/>
            <person name="Delehaunty K."/>
            <person name="Dinkelacker I."/>
            <person name="Fulton L."/>
            <person name="Fulton R."/>
            <person name="Godfrey J."/>
            <person name="Minx P."/>
            <person name="Mitreva M."/>
            <person name="Roeseler W."/>
            <person name="Tian H."/>
            <person name="Witte H."/>
            <person name="Yang S.P."/>
            <person name="Wilson R.K."/>
            <person name="Sommer R.J."/>
        </authorList>
    </citation>
    <scope>NUCLEOTIDE SEQUENCE [LARGE SCALE GENOMIC DNA]</scope>
    <source>
        <strain evidence="3">PS312</strain>
    </source>
</reference>
<evidence type="ECO:0000256" key="1">
    <source>
        <dbReference type="SAM" id="MobiDB-lite"/>
    </source>
</evidence>
<dbReference type="Proteomes" id="UP000005239">
    <property type="component" value="Unassembled WGS sequence"/>
</dbReference>
<dbReference type="EnsemblMetazoa" id="PPA43423.1">
    <property type="protein sequence ID" value="PPA43423.1"/>
    <property type="gene ID" value="WBGene00281792"/>
</dbReference>
<accession>A0A8R1Z1V8</accession>
<gene>
    <name evidence="2" type="primary">WBGene00281792</name>
</gene>
<feature type="compositionally biased region" description="Basic and acidic residues" evidence="1">
    <location>
        <begin position="54"/>
        <end position="66"/>
    </location>
</feature>
<evidence type="ECO:0000313" key="2">
    <source>
        <dbReference type="EnsemblMetazoa" id="PPA43423.1"/>
    </source>
</evidence>
<evidence type="ECO:0000313" key="3">
    <source>
        <dbReference type="Proteomes" id="UP000005239"/>
    </source>
</evidence>